<evidence type="ECO:0000313" key="1">
    <source>
        <dbReference type="EMBL" id="SDZ42996.1"/>
    </source>
</evidence>
<dbReference type="AlphaFoldDB" id="A0A1H3SY91"/>
<protein>
    <submittedName>
        <fullName evidence="1">Uncharacterized protein</fullName>
    </submittedName>
</protein>
<dbReference type="RefSeq" id="WP_143044655.1">
    <property type="nucleotide sequence ID" value="NZ_CP141274.1"/>
</dbReference>
<evidence type="ECO:0000313" key="2">
    <source>
        <dbReference type="Proteomes" id="UP000183417"/>
    </source>
</evidence>
<gene>
    <name evidence="1" type="ORF">SAMN05421547_1245</name>
</gene>
<proteinExistence type="predicted"/>
<dbReference type="Proteomes" id="UP000183417">
    <property type="component" value="Unassembled WGS sequence"/>
</dbReference>
<dbReference type="GeneID" id="94692767"/>
<dbReference type="EMBL" id="FNPE01000024">
    <property type="protein sequence ID" value="SDZ42996.1"/>
    <property type="molecule type" value="Genomic_DNA"/>
</dbReference>
<accession>A0A1H3SY91</accession>
<sequence length="215" mass="23509">MSNFSNYALSCIKNFPAATALVVSLNATAFDDVSLKASGQLGPVRSLIAMNDGISVIYENGQRQIFRNVDHPKNGSPVTYIYEGEDVELNAYVVSVWRVGKQMVLVSKSTGAFVEVGSHRSVSPDGRMVFSSDCWEVGCYYQLNNWPSGKRLVFSKKVGKKGDFNIRESIDMGQVRWVGGESVRFQVTCSGGSAAEVFLSLKSPSFLLKPLDPCV</sequence>
<reference evidence="1 2" key="1">
    <citation type="submission" date="2016-10" db="EMBL/GenBank/DDBJ databases">
        <authorList>
            <person name="de Groot N.N."/>
        </authorList>
    </citation>
    <scope>NUCLEOTIDE SEQUENCE [LARGE SCALE GENOMIC DNA]</scope>
    <source>
        <strain evidence="1 2">LMG 24775</strain>
    </source>
</reference>
<organism evidence="1 2">
    <name type="scientific">Delftia lacustris</name>
    <dbReference type="NCBI Taxonomy" id="558537"/>
    <lineage>
        <taxon>Bacteria</taxon>
        <taxon>Pseudomonadati</taxon>
        <taxon>Pseudomonadota</taxon>
        <taxon>Betaproteobacteria</taxon>
        <taxon>Burkholderiales</taxon>
        <taxon>Comamonadaceae</taxon>
        <taxon>Delftia</taxon>
    </lineage>
</organism>
<name>A0A1H3SY91_9BURK</name>